<dbReference type="GO" id="GO:0006508">
    <property type="term" value="P:proteolysis"/>
    <property type="evidence" value="ECO:0007669"/>
    <property type="project" value="UniProtKB-KW"/>
</dbReference>
<sequence>MYPRCTISSYHDVPRNDEQSMFKAIANQPFSVAIKASARDFQFNRGGVFDGHCGAQLDHGVAAVGYGTTNGLDYILVKNSWGEQWGEKG</sequence>
<dbReference type="GO" id="GO:0008234">
    <property type="term" value="F:cysteine-type peptidase activity"/>
    <property type="evidence" value="ECO:0007669"/>
    <property type="project" value="InterPro"/>
</dbReference>
<feature type="domain" description="Peptidase C1A papain C-terminal" evidence="2">
    <location>
        <begin position="6"/>
        <end position="89"/>
    </location>
</feature>
<dbReference type="EMBL" id="CACTIH010005630">
    <property type="protein sequence ID" value="CAA2999351.1"/>
    <property type="molecule type" value="Genomic_DNA"/>
</dbReference>
<evidence type="ECO:0000256" key="1">
    <source>
        <dbReference type="ARBA" id="ARBA00008455"/>
    </source>
</evidence>
<gene>
    <name evidence="3" type="ORF">OLEA9_A051947</name>
</gene>
<dbReference type="InterPro" id="IPR013128">
    <property type="entry name" value="Peptidase_C1A"/>
</dbReference>
<dbReference type="Proteomes" id="UP000594638">
    <property type="component" value="Unassembled WGS sequence"/>
</dbReference>
<dbReference type="Gramene" id="OE9A051947T1">
    <property type="protein sequence ID" value="OE9A051947C1"/>
    <property type="gene ID" value="OE9A051947"/>
</dbReference>
<accession>A0A8S0T4L8</accession>
<protein>
    <submittedName>
        <fullName evidence="3">Cysteine protease XCP2-like</fullName>
    </submittedName>
</protein>
<dbReference type="OrthoDB" id="10253408at2759"/>
<dbReference type="InterPro" id="IPR038765">
    <property type="entry name" value="Papain-like_cys_pep_sf"/>
</dbReference>
<dbReference type="InterPro" id="IPR000668">
    <property type="entry name" value="Peptidase_C1A_C"/>
</dbReference>
<evidence type="ECO:0000313" key="4">
    <source>
        <dbReference type="Proteomes" id="UP000594638"/>
    </source>
</evidence>
<dbReference type="AlphaFoldDB" id="A0A8S0T4L8"/>
<keyword evidence="3" id="KW-0378">Hydrolase</keyword>
<proteinExistence type="inferred from homology"/>
<dbReference type="PROSITE" id="PS00639">
    <property type="entry name" value="THIOL_PROTEASE_HIS"/>
    <property type="match status" value="1"/>
</dbReference>
<comment type="similarity">
    <text evidence="1">Belongs to the peptidase C1 family.</text>
</comment>
<dbReference type="Pfam" id="PF00112">
    <property type="entry name" value="Peptidase_C1"/>
    <property type="match status" value="1"/>
</dbReference>
<keyword evidence="3" id="KW-0645">Protease</keyword>
<organism evidence="3 4">
    <name type="scientific">Olea europaea subsp. europaea</name>
    <dbReference type="NCBI Taxonomy" id="158383"/>
    <lineage>
        <taxon>Eukaryota</taxon>
        <taxon>Viridiplantae</taxon>
        <taxon>Streptophyta</taxon>
        <taxon>Embryophyta</taxon>
        <taxon>Tracheophyta</taxon>
        <taxon>Spermatophyta</taxon>
        <taxon>Magnoliopsida</taxon>
        <taxon>eudicotyledons</taxon>
        <taxon>Gunneridae</taxon>
        <taxon>Pentapetalae</taxon>
        <taxon>asterids</taxon>
        <taxon>lamiids</taxon>
        <taxon>Lamiales</taxon>
        <taxon>Oleaceae</taxon>
        <taxon>Oleeae</taxon>
        <taxon>Olea</taxon>
    </lineage>
</organism>
<dbReference type="InterPro" id="IPR025660">
    <property type="entry name" value="Pept_his_AS"/>
</dbReference>
<comment type="caution">
    <text evidence="3">The sequence shown here is derived from an EMBL/GenBank/DDBJ whole genome shotgun (WGS) entry which is preliminary data.</text>
</comment>
<keyword evidence="4" id="KW-1185">Reference proteome</keyword>
<dbReference type="PANTHER" id="PTHR12411">
    <property type="entry name" value="CYSTEINE PROTEASE FAMILY C1-RELATED"/>
    <property type="match status" value="1"/>
</dbReference>
<name>A0A8S0T4L8_OLEEU</name>
<evidence type="ECO:0000313" key="3">
    <source>
        <dbReference type="EMBL" id="CAA2999351.1"/>
    </source>
</evidence>
<dbReference type="SUPFAM" id="SSF54001">
    <property type="entry name" value="Cysteine proteinases"/>
    <property type="match status" value="1"/>
</dbReference>
<evidence type="ECO:0000259" key="2">
    <source>
        <dbReference type="Pfam" id="PF00112"/>
    </source>
</evidence>
<reference evidence="3 4" key="1">
    <citation type="submission" date="2019-12" db="EMBL/GenBank/DDBJ databases">
        <authorList>
            <person name="Alioto T."/>
            <person name="Alioto T."/>
            <person name="Gomez Garrido J."/>
        </authorList>
    </citation>
    <scope>NUCLEOTIDE SEQUENCE [LARGE SCALE GENOMIC DNA]</scope>
</reference>
<dbReference type="Gene3D" id="3.90.70.10">
    <property type="entry name" value="Cysteine proteinases"/>
    <property type="match status" value="1"/>
</dbReference>